<dbReference type="OrthoDB" id="10281309at2759"/>
<sequence>MKCAHGLSPLSKSYCQKFTESCLCLAPDIPHVESEQYVEINLPVAELSSGSESFERVNLCSKPTPVE</sequence>
<evidence type="ECO:0000313" key="2">
    <source>
        <dbReference type="Proteomes" id="UP000054843"/>
    </source>
</evidence>
<evidence type="ECO:0000313" key="1">
    <source>
        <dbReference type="EMBL" id="KRZ76691.1"/>
    </source>
</evidence>
<reference evidence="1 2" key="1">
    <citation type="submission" date="2015-01" db="EMBL/GenBank/DDBJ databases">
        <title>Evolution of Trichinella species and genotypes.</title>
        <authorList>
            <person name="Korhonen P.K."/>
            <person name="Edoardo P."/>
            <person name="Giuseppe L.R."/>
            <person name="Gasser R.B."/>
        </authorList>
    </citation>
    <scope>NUCLEOTIDE SEQUENCE [LARGE SCALE GENOMIC DNA]</scope>
    <source>
        <strain evidence="1">ISS1980</strain>
    </source>
</reference>
<comment type="caution">
    <text evidence="1">The sequence shown here is derived from an EMBL/GenBank/DDBJ whole genome shotgun (WGS) entry which is preliminary data.</text>
</comment>
<gene>
    <name evidence="1" type="ORF">T10_13016</name>
</gene>
<proteinExistence type="predicted"/>
<keyword evidence="2" id="KW-1185">Reference proteome</keyword>
<name>A0A0V1MYM6_9BILA</name>
<dbReference type="AlphaFoldDB" id="A0A0V1MYM6"/>
<organism evidence="1 2">
    <name type="scientific">Trichinella papuae</name>
    <dbReference type="NCBI Taxonomy" id="268474"/>
    <lineage>
        <taxon>Eukaryota</taxon>
        <taxon>Metazoa</taxon>
        <taxon>Ecdysozoa</taxon>
        <taxon>Nematoda</taxon>
        <taxon>Enoplea</taxon>
        <taxon>Dorylaimia</taxon>
        <taxon>Trichinellida</taxon>
        <taxon>Trichinellidae</taxon>
        <taxon>Trichinella</taxon>
    </lineage>
</organism>
<protein>
    <submittedName>
        <fullName evidence="1">Uncharacterized protein</fullName>
    </submittedName>
</protein>
<dbReference type="EMBL" id="JYDO01000026">
    <property type="protein sequence ID" value="KRZ76691.1"/>
    <property type="molecule type" value="Genomic_DNA"/>
</dbReference>
<accession>A0A0V1MYM6</accession>
<dbReference type="Proteomes" id="UP000054843">
    <property type="component" value="Unassembled WGS sequence"/>
</dbReference>